<dbReference type="EMBL" id="GG657754">
    <property type="protein sequence ID" value="EFL23830.1"/>
    <property type="molecule type" value="Genomic_DNA"/>
</dbReference>
<dbReference type="AlphaFoldDB" id="D9WND3"/>
<proteinExistence type="predicted"/>
<reference evidence="2 3" key="1">
    <citation type="submission" date="2009-02" db="EMBL/GenBank/DDBJ databases">
        <title>Annotation of Streptomyces hygroscopicus strain ATCC 53653.</title>
        <authorList>
            <consortium name="The Broad Institute Genome Sequencing Platform"/>
            <consortium name="Broad Institute Microbial Sequencing Center"/>
            <person name="Fischbach M."/>
            <person name="Godfrey P."/>
            <person name="Ward D."/>
            <person name="Young S."/>
            <person name="Zeng Q."/>
            <person name="Koehrsen M."/>
            <person name="Alvarado L."/>
            <person name="Berlin A.M."/>
            <person name="Bochicchio J."/>
            <person name="Borenstein D."/>
            <person name="Chapman S.B."/>
            <person name="Chen Z."/>
            <person name="Engels R."/>
            <person name="Freedman E."/>
            <person name="Gellesch M."/>
            <person name="Goldberg J."/>
            <person name="Griggs A."/>
            <person name="Gujja S."/>
            <person name="Heilman E.R."/>
            <person name="Heiman D.I."/>
            <person name="Hepburn T.A."/>
            <person name="Howarth C."/>
            <person name="Jen D."/>
            <person name="Larson L."/>
            <person name="Lewis B."/>
            <person name="Mehta T."/>
            <person name="Park D."/>
            <person name="Pearson M."/>
            <person name="Richards J."/>
            <person name="Roberts A."/>
            <person name="Saif S."/>
            <person name="Shea T.D."/>
            <person name="Shenoy N."/>
            <person name="Sisk P."/>
            <person name="Stolte C."/>
            <person name="Sykes S.N."/>
            <person name="Thomson T."/>
            <person name="Walk T."/>
            <person name="White J."/>
            <person name="Yandava C."/>
            <person name="Straight P."/>
            <person name="Clardy J."/>
            <person name="Hung D."/>
            <person name="Kolter R."/>
            <person name="Mekalanos J."/>
            <person name="Walker S."/>
            <person name="Walsh C.T."/>
            <person name="Wieland-Brown L.C."/>
            <person name="Haas B."/>
            <person name="Nusbaum C."/>
            <person name="Birren B."/>
        </authorList>
    </citation>
    <scope>NUCLEOTIDE SEQUENCE [LARGE SCALE GENOMIC DNA]</scope>
    <source>
        <strain evidence="2 3">ATCC 53653</strain>
    </source>
</reference>
<protein>
    <submittedName>
        <fullName evidence="2">Uncharacterized protein</fullName>
    </submittedName>
</protein>
<gene>
    <name evidence="2" type="ORF">SSOG_03544</name>
</gene>
<keyword evidence="3" id="KW-1185">Reference proteome</keyword>
<evidence type="ECO:0000313" key="3">
    <source>
        <dbReference type="Proteomes" id="UP000003963"/>
    </source>
</evidence>
<dbReference type="HOGENOM" id="CLU_839166_0_0_11"/>
<evidence type="ECO:0000256" key="1">
    <source>
        <dbReference type="SAM" id="MobiDB-lite"/>
    </source>
</evidence>
<feature type="region of interest" description="Disordered" evidence="1">
    <location>
        <begin position="1"/>
        <end position="28"/>
    </location>
</feature>
<feature type="compositionally biased region" description="Basic residues" evidence="1">
    <location>
        <begin position="302"/>
        <end position="318"/>
    </location>
</feature>
<accession>D9WND3</accession>
<evidence type="ECO:0000313" key="2">
    <source>
        <dbReference type="EMBL" id="EFL23830.1"/>
    </source>
</evidence>
<organism evidence="2 3">
    <name type="scientific">Streptomyces himastatinicus ATCC 53653</name>
    <dbReference type="NCBI Taxonomy" id="457427"/>
    <lineage>
        <taxon>Bacteria</taxon>
        <taxon>Bacillati</taxon>
        <taxon>Actinomycetota</taxon>
        <taxon>Actinomycetes</taxon>
        <taxon>Kitasatosporales</taxon>
        <taxon>Streptomycetaceae</taxon>
        <taxon>Streptomyces</taxon>
        <taxon>Streptomyces violaceusniger group</taxon>
    </lineage>
</organism>
<name>D9WND3_9ACTN</name>
<feature type="compositionally biased region" description="Basic and acidic residues" evidence="1">
    <location>
        <begin position="1"/>
        <end position="12"/>
    </location>
</feature>
<dbReference type="STRING" id="457427.SSOG_03544"/>
<sequence>MSSRKSDHDRTTFARPADGAESTSGCRRGSGRWRGVFWAAGADAVGGECGGGVVGAGVRIVGMIGNVNSLALRVLVPEPDEEGAVAQLRPIVDSRDLVTEVFDRGPAADPLRMLRVDSPLRAVDAPREMRWAEALCTEECCGALYVTVRRDGDHVVWDGWRDPYEGEVALGAFRFDARAYDAEVERVATGDGWEWPGHAVARLLDSEFRRHPEWLARWQCRFGSVFSLPWERERITFSFFHPEFPPAEDGAPWLQFLMTEPVTDEAPDEQVRAFVERIAGSDPRAGADVCGGSRESAERLGRRGRRGGRGGERHRRARPAVSAAGRSAAGD</sequence>
<dbReference type="Proteomes" id="UP000003963">
    <property type="component" value="Unassembled WGS sequence"/>
</dbReference>
<feature type="region of interest" description="Disordered" evidence="1">
    <location>
        <begin position="283"/>
        <end position="331"/>
    </location>
</feature>